<feature type="coiled-coil region" evidence="1">
    <location>
        <begin position="124"/>
        <end position="151"/>
    </location>
</feature>
<organism evidence="3 4">
    <name type="scientific">Canna indica</name>
    <name type="common">Indian-shot</name>
    <dbReference type="NCBI Taxonomy" id="4628"/>
    <lineage>
        <taxon>Eukaryota</taxon>
        <taxon>Viridiplantae</taxon>
        <taxon>Streptophyta</taxon>
        <taxon>Embryophyta</taxon>
        <taxon>Tracheophyta</taxon>
        <taxon>Spermatophyta</taxon>
        <taxon>Magnoliopsida</taxon>
        <taxon>Liliopsida</taxon>
        <taxon>Zingiberales</taxon>
        <taxon>Cannaceae</taxon>
        <taxon>Canna</taxon>
    </lineage>
</organism>
<keyword evidence="4" id="KW-1185">Reference proteome</keyword>
<dbReference type="PANTHER" id="PTHR44137">
    <property type="entry name" value="BNAC03G44070D PROTEIN"/>
    <property type="match status" value="1"/>
</dbReference>
<evidence type="ECO:0000256" key="1">
    <source>
        <dbReference type="SAM" id="Coils"/>
    </source>
</evidence>
<dbReference type="InterPro" id="IPR036869">
    <property type="entry name" value="J_dom_sf"/>
</dbReference>
<dbReference type="CDD" id="cd06257">
    <property type="entry name" value="DnaJ"/>
    <property type="match status" value="1"/>
</dbReference>
<evidence type="ECO:0000313" key="3">
    <source>
        <dbReference type="EMBL" id="WOL03284.1"/>
    </source>
</evidence>
<name>A0AAQ3QA32_9LILI</name>
<dbReference type="EMBL" id="CP136893">
    <property type="protein sequence ID" value="WOL03284.1"/>
    <property type="molecule type" value="Genomic_DNA"/>
</dbReference>
<proteinExistence type="predicted"/>
<keyword evidence="1" id="KW-0175">Coiled coil</keyword>
<dbReference type="GO" id="GO:0005783">
    <property type="term" value="C:endoplasmic reticulum"/>
    <property type="evidence" value="ECO:0007669"/>
    <property type="project" value="UniProtKB-ARBA"/>
</dbReference>
<accession>A0AAQ3QA32</accession>
<dbReference type="PANTHER" id="PTHR44137:SF13">
    <property type="entry name" value="CHAPERONE DNAJ-DOMAIN SUPERFAMILY PROTEIN"/>
    <property type="match status" value="1"/>
</dbReference>
<dbReference type="PRINTS" id="PR00625">
    <property type="entry name" value="JDOMAIN"/>
</dbReference>
<dbReference type="Pfam" id="PF00226">
    <property type="entry name" value="DnaJ"/>
    <property type="match status" value="1"/>
</dbReference>
<evidence type="ECO:0000259" key="2">
    <source>
        <dbReference type="PROSITE" id="PS50076"/>
    </source>
</evidence>
<dbReference type="InterPro" id="IPR018253">
    <property type="entry name" value="DnaJ_domain_CS"/>
</dbReference>
<dbReference type="Proteomes" id="UP001327560">
    <property type="component" value="Chromosome 4"/>
</dbReference>
<reference evidence="3 4" key="1">
    <citation type="submission" date="2023-10" db="EMBL/GenBank/DDBJ databases">
        <title>Chromosome-scale genome assembly provides insights into flower coloration mechanisms of Canna indica.</title>
        <authorList>
            <person name="Li C."/>
        </authorList>
    </citation>
    <scope>NUCLEOTIDE SEQUENCE [LARGE SCALE GENOMIC DNA]</scope>
    <source>
        <tissue evidence="3">Flower</tissue>
    </source>
</reference>
<dbReference type="PROSITE" id="PS50076">
    <property type="entry name" value="DNAJ_2"/>
    <property type="match status" value="1"/>
</dbReference>
<dbReference type="Gene3D" id="1.10.287.110">
    <property type="entry name" value="DnaJ domain"/>
    <property type="match status" value="1"/>
</dbReference>
<dbReference type="InterPro" id="IPR001623">
    <property type="entry name" value="DnaJ_domain"/>
</dbReference>
<sequence>MAEELDNKAELARETCSISSLFSACSHRGRCPRRPPFIDWYLILRVDENAGIDDIRRQYRRLALQLHPDKNRHPKAEAAFKVVSQAYECLSDEVGRKAFNSERQEKFCSECYKLSQPKTGSGSNSGVQTKLRRALAALKEAKKRFQEESRVIEACLKANDACSQSGSPLFDPSLYVVCNDYPHYRDRLLSRPQEHEQFRCSGDGGNCRRKGRCESPLYEFRTEQKPRRTRNNSFKL</sequence>
<evidence type="ECO:0000313" key="4">
    <source>
        <dbReference type="Proteomes" id="UP001327560"/>
    </source>
</evidence>
<dbReference type="AlphaFoldDB" id="A0AAQ3QA32"/>
<protein>
    <submittedName>
        <fullName evidence="3">J domain-containing protein</fullName>
    </submittedName>
</protein>
<dbReference type="SUPFAM" id="SSF46565">
    <property type="entry name" value="Chaperone J-domain"/>
    <property type="match status" value="1"/>
</dbReference>
<dbReference type="SMART" id="SM00271">
    <property type="entry name" value="DnaJ"/>
    <property type="match status" value="1"/>
</dbReference>
<feature type="domain" description="J" evidence="2">
    <location>
        <begin position="39"/>
        <end position="103"/>
    </location>
</feature>
<dbReference type="PROSITE" id="PS00636">
    <property type="entry name" value="DNAJ_1"/>
    <property type="match status" value="1"/>
</dbReference>
<gene>
    <name evidence="3" type="ORF">Cni_G12004</name>
</gene>